<dbReference type="Proteomes" id="UP001549145">
    <property type="component" value="Unassembled WGS sequence"/>
</dbReference>
<sequence>MRQPGPDHPIDIAPYPGRVRVTLAGTLLAETDAALVLREANYPPVFYIPRADARWAHFAPSTRRSHCPYKGDAAYFSLTTPDANATDAVWSYEAPYPAVEAIAGHLAFYPDKIDPIVAT</sequence>
<dbReference type="RefSeq" id="WP_238275490.1">
    <property type="nucleotide sequence ID" value="NZ_BPQL01000007.1"/>
</dbReference>
<dbReference type="Gene3D" id="2.170.150.40">
    <property type="entry name" value="Domain of unknown function (DUF427)"/>
    <property type="match status" value="1"/>
</dbReference>
<dbReference type="InterPro" id="IPR007361">
    <property type="entry name" value="DUF427"/>
</dbReference>
<dbReference type="EMBL" id="JBEPMM010000001">
    <property type="protein sequence ID" value="MET3690849.1"/>
    <property type="molecule type" value="Genomic_DNA"/>
</dbReference>
<accession>A0ABV2KZ50</accession>
<organism evidence="2 3">
    <name type="scientific">Methylobacterium goesingense</name>
    <dbReference type="NCBI Taxonomy" id="243690"/>
    <lineage>
        <taxon>Bacteria</taxon>
        <taxon>Pseudomonadati</taxon>
        <taxon>Pseudomonadota</taxon>
        <taxon>Alphaproteobacteria</taxon>
        <taxon>Hyphomicrobiales</taxon>
        <taxon>Methylobacteriaceae</taxon>
        <taxon>Methylobacterium</taxon>
    </lineage>
</organism>
<gene>
    <name evidence="2" type="ORF">ABID43_000368</name>
</gene>
<feature type="domain" description="DUF427" evidence="1">
    <location>
        <begin position="19"/>
        <end position="111"/>
    </location>
</feature>
<dbReference type="PANTHER" id="PTHR34310">
    <property type="entry name" value="DUF427 DOMAIN PROTEIN (AFU_ORTHOLOGUE AFUA_3G02220)"/>
    <property type="match status" value="1"/>
</dbReference>
<evidence type="ECO:0000313" key="2">
    <source>
        <dbReference type="EMBL" id="MET3690849.1"/>
    </source>
</evidence>
<evidence type="ECO:0000259" key="1">
    <source>
        <dbReference type="Pfam" id="PF04248"/>
    </source>
</evidence>
<name>A0ABV2KZ50_9HYPH</name>
<evidence type="ECO:0000313" key="3">
    <source>
        <dbReference type="Proteomes" id="UP001549145"/>
    </source>
</evidence>
<dbReference type="Pfam" id="PF04248">
    <property type="entry name" value="NTP_transf_9"/>
    <property type="match status" value="1"/>
</dbReference>
<protein>
    <submittedName>
        <fullName evidence="2">Uncharacterized protein (DUF427 family)</fullName>
    </submittedName>
</protein>
<dbReference type="PANTHER" id="PTHR34310:SF9">
    <property type="entry name" value="BLR5716 PROTEIN"/>
    <property type="match status" value="1"/>
</dbReference>
<proteinExistence type="predicted"/>
<keyword evidence="3" id="KW-1185">Reference proteome</keyword>
<dbReference type="InterPro" id="IPR038694">
    <property type="entry name" value="DUF427_sf"/>
</dbReference>
<reference evidence="2 3" key="1">
    <citation type="submission" date="2024-06" db="EMBL/GenBank/DDBJ databases">
        <title>Genomic Encyclopedia of Type Strains, Phase IV (KMG-IV): sequencing the most valuable type-strain genomes for metagenomic binning, comparative biology and taxonomic classification.</title>
        <authorList>
            <person name="Goeker M."/>
        </authorList>
    </citation>
    <scope>NUCLEOTIDE SEQUENCE [LARGE SCALE GENOMIC DNA]</scope>
    <source>
        <strain evidence="2 3">DSM 21331</strain>
    </source>
</reference>
<comment type="caution">
    <text evidence="2">The sequence shown here is derived from an EMBL/GenBank/DDBJ whole genome shotgun (WGS) entry which is preliminary data.</text>
</comment>